<dbReference type="EMBL" id="JBJXBP010000008">
    <property type="protein sequence ID" value="KAL3813057.1"/>
    <property type="molecule type" value="Genomic_DNA"/>
</dbReference>
<gene>
    <name evidence="1" type="ORF">ACJIZ3_014325</name>
</gene>
<proteinExistence type="predicted"/>
<accession>A0ABD3RJ78</accession>
<evidence type="ECO:0000313" key="2">
    <source>
        <dbReference type="Proteomes" id="UP001634393"/>
    </source>
</evidence>
<protein>
    <submittedName>
        <fullName evidence="1">Uncharacterized protein</fullName>
    </submittedName>
</protein>
<reference evidence="1 2" key="1">
    <citation type="submission" date="2024-12" db="EMBL/GenBank/DDBJ databases">
        <title>The unique morphological basis and parallel evolutionary history of personate flowers in Penstemon.</title>
        <authorList>
            <person name="Depatie T.H."/>
            <person name="Wessinger C.A."/>
        </authorList>
    </citation>
    <scope>NUCLEOTIDE SEQUENCE [LARGE SCALE GENOMIC DNA]</scope>
    <source>
        <strain evidence="1">WTNN_2</strain>
        <tissue evidence="1">Leaf</tissue>
    </source>
</reference>
<comment type="caution">
    <text evidence="1">The sequence shown here is derived from an EMBL/GenBank/DDBJ whole genome shotgun (WGS) entry which is preliminary data.</text>
</comment>
<keyword evidence="2" id="KW-1185">Reference proteome</keyword>
<dbReference type="Proteomes" id="UP001634393">
    <property type="component" value="Unassembled WGS sequence"/>
</dbReference>
<evidence type="ECO:0000313" key="1">
    <source>
        <dbReference type="EMBL" id="KAL3813057.1"/>
    </source>
</evidence>
<organism evidence="1 2">
    <name type="scientific">Penstemon smallii</name>
    <dbReference type="NCBI Taxonomy" id="265156"/>
    <lineage>
        <taxon>Eukaryota</taxon>
        <taxon>Viridiplantae</taxon>
        <taxon>Streptophyta</taxon>
        <taxon>Embryophyta</taxon>
        <taxon>Tracheophyta</taxon>
        <taxon>Spermatophyta</taxon>
        <taxon>Magnoliopsida</taxon>
        <taxon>eudicotyledons</taxon>
        <taxon>Gunneridae</taxon>
        <taxon>Pentapetalae</taxon>
        <taxon>asterids</taxon>
        <taxon>lamiids</taxon>
        <taxon>Lamiales</taxon>
        <taxon>Plantaginaceae</taxon>
        <taxon>Cheloneae</taxon>
        <taxon>Penstemon</taxon>
    </lineage>
</organism>
<name>A0ABD3RJ78_9LAMI</name>
<sequence length="72" mass="8357">MAHEALVSLHQLIIESFVNPLDLVLREVWSLKSILGLDHFEESERLHALKEEILKAIPRFKDVPIPEPQTLY</sequence>
<dbReference type="AlphaFoldDB" id="A0ABD3RJ78"/>